<dbReference type="Proteomes" id="UP000663868">
    <property type="component" value="Unassembled WGS sequence"/>
</dbReference>
<feature type="compositionally biased region" description="Low complexity" evidence="2">
    <location>
        <begin position="1"/>
        <end position="14"/>
    </location>
</feature>
<gene>
    <name evidence="5" type="ORF">IZO911_LOCUS29345</name>
    <name evidence="3" type="ORF">JYZ213_LOCUS21862</name>
    <name evidence="8" type="ORF">KXQ929_LOCUS8595</name>
    <name evidence="7" type="ORF">OKA104_LOCUS5505</name>
    <name evidence="6" type="ORF">OXD698_LOCUS1756</name>
    <name evidence="4" type="ORF">VCS650_LOCUS20988</name>
</gene>
<dbReference type="Proteomes" id="UP000663845">
    <property type="component" value="Unassembled WGS sequence"/>
</dbReference>
<proteinExistence type="predicted"/>
<accession>A0A818LXJ6</accession>
<feature type="region of interest" description="Disordered" evidence="2">
    <location>
        <begin position="223"/>
        <end position="248"/>
    </location>
</feature>
<dbReference type="Proteomes" id="UP000663881">
    <property type="component" value="Unassembled WGS sequence"/>
</dbReference>
<comment type="caution">
    <text evidence="7">The sequence shown here is derived from an EMBL/GenBank/DDBJ whole genome shotgun (WGS) entry which is preliminary data.</text>
</comment>
<dbReference type="Proteomes" id="UP000663860">
    <property type="component" value="Unassembled WGS sequence"/>
</dbReference>
<reference evidence="7" key="1">
    <citation type="submission" date="2021-02" db="EMBL/GenBank/DDBJ databases">
        <authorList>
            <person name="Nowell W R."/>
        </authorList>
    </citation>
    <scope>NUCLEOTIDE SEQUENCE</scope>
</reference>
<dbReference type="OrthoDB" id="10042452at2759"/>
<dbReference type="EMBL" id="CAJOBB010000376">
    <property type="protein sequence ID" value="CAF3665281.1"/>
    <property type="molecule type" value="Genomic_DNA"/>
</dbReference>
<dbReference type="EMBL" id="CAJNOG010000243">
    <property type="protein sequence ID" value="CAF1109822.1"/>
    <property type="molecule type" value="Genomic_DNA"/>
</dbReference>
<evidence type="ECO:0000313" key="5">
    <source>
        <dbReference type="EMBL" id="CAF1214211.1"/>
    </source>
</evidence>
<evidence type="ECO:0000313" key="9">
    <source>
        <dbReference type="Proteomes" id="UP000663881"/>
    </source>
</evidence>
<dbReference type="AlphaFoldDB" id="A0A818LXJ6"/>
<feature type="coiled-coil region" evidence="1">
    <location>
        <begin position="136"/>
        <end position="163"/>
    </location>
</feature>
<evidence type="ECO:0000256" key="2">
    <source>
        <dbReference type="SAM" id="MobiDB-lite"/>
    </source>
</evidence>
<dbReference type="EMBL" id="CAJNOE010000435">
    <property type="protein sequence ID" value="CAF1214211.1"/>
    <property type="molecule type" value="Genomic_DNA"/>
</dbReference>
<evidence type="ECO:0000256" key="1">
    <source>
        <dbReference type="SAM" id="Coils"/>
    </source>
</evidence>
<evidence type="ECO:0000313" key="7">
    <source>
        <dbReference type="EMBL" id="CAF3579065.1"/>
    </source>
</evidence>
<evidence type="ECO:0000313" key="4">
    <source>
        <dbReference type="EMBL" id="CAF1117339.1"/>
    </source>
</evidence>
<evidence type="ECO:0000313" key="3">
    <source>
        <dbReference type="EMBL" id="CAF1109822.1"/>
    </source>
</evidence>
<keyword evidence="1" id="KW-0175">Coiled coil</keyword>
<dbReference type="EMBL" id="CAJOAY010000191">
    <property type="protein sequence ID" value="CAF3579065.1"/>
    <property type="molecule type" value="Genomic_DNA"/>
</dbReference>
<dbReference type="Proteomes" id="UP000663844">
    <property type="component" value="Unassembled WGS sequence"/>
</dbReference>
<organism evidence="7 9">
    <name type="scientific">Adineta steineri</name>
    <dbReference type="NCBI Taxonomy" id="433720"/>
    <lineage>
        <taxon>Eukaryota</taxon>
        <taxon>Metazoa</taxon>
        <taxon>Spiralia</taxon>
        <taxon>Gnathifera</taxon>
        <taxon>Rotifera</taxon>
        <taxon>Eurotatoria</taxon>
        <taxon>Bdelloidea</taxon>
        <taxon>Adinetida</taxon>
        <taxon>Adinetidae</taxon>
        <taxon>Adineta</taxon>
    </lineage>
</organism>
<sequence length="248" mass="26958">MSHQTSSMTSSSGSAKVHSAQAENVHVQSVVQTETQSKVSMENTKKINDLMARLGSTHVQVDDYSRKRTEQISEAVSESIKKIVAETQQHQHLLLADANSRTAEIENDFKLKIQEYVAKVDAEKATLLAQLEKELNARQELILESARMRIDELNEEANRLKMGVLREAQAQSSAKINQITEQVVALGHEDASNRLASTTTTTITTKAAATGETHVQGAAVTVGKTTTHAESSHSASSSSSSHMGAQRH</sequence>
<dbReference type="EMBL" id="CAJNON010000222">
    <property type="protein sequence ID" value="CAF1117339.1"/>
    <property type="molecule type" value="Genomic_DNA"/>
</dbReference>
<protein>
    <submittedName>
        <fullName evidence="7">Uncharacterized protein</fullName>
    </submittedName>
</protein>
<dbReference type="EMBL" id="CAJOAZ010000053">
    <property type="protein sequence ID" value="CAF3508895.1"/>
    <property type="molecule type" value="Genomic_DNA"/>
</dbReference>
<dbReference type="Proteomes" id="UP000663891">
    <property type="component" value="Unassembled WGS sequence"/>
</dbReference>
<evidence type="ECO:0000313" key="6">
    <source>
        <dbReference type="EMBL" id="CAF3508895.1"/>
    </source>
</evidence>
<feature type="compositionally biased region" description="Low complexity" evidence="2">
    <location>
        <begin position="225"/>
        <end position="242"/>
    </location>
</feature>
<name>A0A818LXJ6_9BILA</name>
<feature type="region of interest" description="Disordered" evidence="2">
    <location>
        <begin position="1"/>
        <end position="25"/>
    </location>
</feature>
<evidence type="ECO:0000313" key="8">
    <source>
        <dbReference type="EMBL" id="CAF3665281.1"/>
    </source>
</evidence>